<dbReference type="PANTHER" id="PTHR11550">
    <property type="entry name" value="CTP SYNTHASE"/>
    <property type="match status" value="1"/>
</dbReference>
<comment type="pathway">
    <text evidence="1">Pyrimidine metabolism; CTP biosynthesis via de novo pathway; CTP from UDP: step 2/2.</text>
</comment>
<accession>A0ABQ5QJV1</accession>
<evidence type="ECO:0000256" key="5">
    <source>
        <dbReference type="ARBA" id="ARBA00022741"/>
    </source>
</evidence>
<sequence>MPHASCVTLKVEMMNKKVTVGLVGDYSQAVPAHLAIPTALLNSADALNIEVDIKWVPTHEITSTSRLSEFDGLWCVPASPYRSMDGALLAIRHARENGIPFLGTCGGFQHAIVDYARNVMGWVDAEHAETSPNTGRAVISALRCSLVETTGLVKLLPGTRIASAYGTTETTEGYRCRYGLNPEFQAALVTGPLRASAIDESGEVRAVELDNHRFYLATLFQPERSALKGESVPLALAFLKACAS</sequence>
<dbReference type="EMBL" id="BSDE01000009">
    <property type="protein sequence ID" value="GLH74854.1"/>
    <property type="molecule type" value="Genomic_DNA"/>
</dbReference>
<keyword evidence="12" id="KW-1185">Reference proteome</keyword>
<comment type="similarity">
    <text evidence="2">Belongs to the CTP synthase family.</text>
</comment>
<evidence type="ECO:0000256" key="9">
    <source>
        <dbReference type="ARBA" id="ARBA00047781"/>
    </source>
</evidence>
<evidence type="ECO:0000259" key="10">
    <source>
        <dbReference type="Pfam" id="PF00117"/>
    </source>
</evidence>
<keyword evidence="6" id="KW-0067">ATP-binding</keyword>
<evidence type="ECO:0000256" key="3">
    <source>
        <dbReference type="ARBA" id="ARBA00012291"/>
    </source>
</evidence>
<dbReference type="SUPFAM" id="SSF52317">
    <property type="entry name" value="Class I glutamine amidotransferase-like"/>
    <property type="match status" value="1"/>
</dbReference>
<dbReference type="InterPro" id="IPR004468">
    <property type="entry name" value="CTP_synthase"/>
</dbReference>
<evidence type="ECO:0000256" key="8">
    <source>
        <dbReference type="ARBA" id="ARBA00022975"/>
    </source>
</evidence>
<dbReference type="Gene3D" id="3.40.50.880">
    <property type="match status" value="1"/>
</dbReference>
<reference evidence="11 12" key="1">
    <citation type="journal article" date="2023" name="Antonie Van Leeuwenhoek">
        <title>Mesoterricola silvestris gen. nov., sp. nov., Mesoterricola sediminis sp. nov., Geothrix oryzae sp. nov., Geothrix edaphica sp. nov., Geothrix rubra sp. nov., and Geothrix limicola sp. nov., six novel members of Acidobacteriota isolated from soils.</title>
        <authorList>
            <person name="Itoh H."/>
            <person name="Sugisawa Y."/>
            <person name="Mise K."/>
            <person name="Xu Z."/>
            <person name="Kuniyasu M."/>
            <person name="Ushijima N."/>
            <person name="Kawano K."/>
            <person name="Kobayashi E."/>
            <person name="Shiratori Y."/>
            <person name="Masuda Y."/>
            <person name="Senoo K."/>
        </authorList>
    </citation>
    <scope>NUCLEOTIDE SEQUENCE [LARGE SCALE GENOMIC DNA]</scope>
    <source>
        <strain evidence="11 12">Red804</strain>
    </source>
</reference>
<feature type="domain" description="Glutamine amidotransferase" evidence="10">
    <location>
        <begin position="39"/>
        <end position="227"/>
    </location>
</feature>
<dbReference type="Proteomes" id="UP001165069">
    <property type="component" value="Unassembled WGS sequence"/>
</dbReference>
<organism evidence="11 12">
    <name type="scientific">Geothrix limicola</name>
    <dbReference type="NCBI Taxonomy" id="2927978"/>
    <lineage>
        <taxon>Bacteria</taxon>
        <taxon>Pseudomonadati</taxon>
        <taxon>Acidobacteriota</taxon>
        <taxon>Holophagae</taxon>
        <taxon>Holophagales</taxon>
        <taxon>Holophagaceae</taxon>
        <taxon>Geothrix</taxon>
    </lineage>
</organism>
<name>A0ABQ5QJV1_9BACT</name>
<proteinExistence type="inferred from homology"/>
<keyword evidence="5" id="KW-0547">Nucleotide-binding</keyword>
<evidence type="ECO:0000256" key="1">
    <source>
        <dbReference type="ARBA" id="ARBA00005171"/>
    </source>
</evidence>
<dbReference type="InterPro" id="IPR029062">
    <property type="entry name" value="Class_I_gatase-like"/>
</dbReference>
<dbReference type="PANTHER" id="PTHR11550:SF0">
    <property type="entry name" value="CTP SYNTHASE-RELATED"/>
    <property type="match status" value="1"/>
</dbReference>
<keyword evidence="8" id="KW-0665">Pyrimidine biosynthesis</keyword>
<dbReference type="EC" id="6.3.4.2" evidence="3"/>
<evidence type="ECO:0000256" key="7">
    <source>
        <dbReference type="ARBA" id="ARBA00022962"/>
    </source>
</evidence>
<comment type="catalytic activity">
    <reaction evidence="9">
        <text>UTP + L-glutamine + ATP + H2O = CTP + L-glutamate + ADP + phosphate + 2 H(+)</text>
        <dbReference type="Rhea" id="RHEA:26426"/>
        <dbReference type="ChEBI" id="CHEBI:15377"/>
        <dbReference type="ChEBI" id="CHEBI:15378"/>
        <dbReference type="ChEBI" id="CHEBI:29985"/>
        <dbReference type="ChEBI" id="CHEBI:30616"/>
        <dbReference type="ChEBI" id="CHEBI:37563"/>
        <dbReference type="ChEBI" id="CHEBI:43474"/>
        <dbReference type="ChEBI" id="CHEBI:46398"/>
        <dbReference type="ChEBI" id="CHEBI:58359"/>
        <dbReference type="ChEBI" id="CHEBI:456216"/>
        <dbReference type="EC" id="6.3.4.2"/>
    </reaction>
</comment>
<dbReference type="InterPro" id="IPR017926">
    <property type="entry name" value="GATASE"/>
</dbReference>
<keyword evidence="4" id="KW-0436">Ligase</keyword>
<protein>
    <recommendedName>
        <fullName evidence="3">CTP synthase (glutamine hydrolyzing)</fullName>
        <ecNumber evidence="3">6.3.4.2</ecNumber>
    </recommendedName>
</protein>
<keyword evidence="7" id="KW-0315">Glutamine amidotransferase</keyword>
<evidence type="ECO:0000256" key="4">
    <source>
        <dbReference type="ARBA" id="ARBA00022598"/>
    </source>
</evidence>
<comment type="caution">
    <text evidence="11">The sequence shown here is derived from an EMBL/GenBank/DDBJ whole genome shotgun (WGS) entry which is preliminary data.</text>
</comment>
<dbReference type="Pfam" id="PF00117">
    <property type="entry name" value="GATase"/>
    <property type="match status" value="1"/>
</dbReference>
<evidence type="ECO:0000256" key="2">
    <source>
        <dbReference type="ARBA" id="ARBA00007533"/>
    </source>
</evidence>
<dbReference type="NCBIfam" id="NF004836">
    <property type="entry name" value="PRK06186.1"/>
    <property type="match status" value="1"/>
</dbReference>
<evidence type="ECO:0000256" key="6">
    <source>
        <dbReference type="ARBA" id="ARBA00022840"/>
    </source>
</evidence>
<evidence type="ECO:0000313" key="11">
    <source>
        <dbReference type="EMBL" id="GLH74854.1"/>
    </source>
</evidence>
<gene>
    <name evidence="11" type="ORF">GETHLI_33560</name>
</gene>
<evidence type="ECO:0000313" key="12">
    <source>
        <dbReference type="Proteomes" id="UP001165069"/>
    </source>
</evidence>